<dbReference type="EMBL" id="CAMXCT010000630">
    <property type="protein sequence ID" value="CAI3981405.1"/>
    <property type="molecule type" value="Genomic_DNA"/>
</dbReference>
<dbReference type="EMBL" id="CAMXCT020000630">
    <property type="protein sequence ID" value="CAL1134780.1"/>
    <property type="molecule type" value="Genomic_DNA"/>
</dbReference>
<dbReference type="OrthoDB" id="448455at2759"/>
<protein>
    <submittedName>
        <fullName evidence="5">SAM domain-containing protein</fullName>
    </submittedName>
</protein>
<feature type="coiled-coil region" evidence="1">
    <location>
        <begin position="388"/>
        <end position="452"/>
    </location>
</feature>
<feature type="coiled-coil region" evidence="1">
    <location>
        <begin position="487"/>
        <end position="588"/>
    </location>
</feature>
<evidence type="ECO:0000256" key="1">
    <source>
        <dbReference type="SAM" id="Coils"/>
    </source>
</evidence>
<keyword evidence="6" id="KW-1185">Reference proteome</keyword>
<evidence type="ECO:0000313" key="6">
    <source>
        <dbReference type="Proteomes" id="UP001152797"/>
    </source>
</evidence>
<evidence type="ECO:0000259" key="2">
    <source>
        <dbReference type="PROSITE" id="PS50105"/>
    </source>
</evidence>
<reference evidence="4" key="2">
    <citation type="submission" date="2024-04" db="EMBL/GenBank/DDBJ databases">
        <authorList>
            <person name="Chen Y."/>
            <person name="Shah S."/>
            <person name="Dougan E. K."/>
            <person name="Thang M."/>
            <person name="Chan C."/>
        </authorList>
    </citation>
    <scope>NUCLEOTIDE SEQUENCE [LARGE SCALE GENOMIC DNA]</scope>
</reference>
<evidence type="ECO:0000313" key="4">
    <source>
        <dbReference type="EMBL" id="CAL1134780.1"/>
    </source>
</evidence>
<organism evidence="3">
    <name type="scientific">Cladocopium goreaui</name>
    <dbReference type="NCBI Taxonomy" id="2562237"/>
    <lineage>
        <taxon>Eukaryota</taxon>
        <taxon>Sar</taxon>
        <taxon>Alveolata</taxon>
        <taxon>Dinophyceae</taxon>
        <taxon>Suessiales</taxon>
        <taxon>Symbiodiniaceae</taxon>
        <taxon>Cladocopium</taxon>
    </lineage>
</organism>
<evidence type="ECO:0000313" key="3">
    <source>
        <dbReference type="EMBL" id="CAI3981405.1"/>
    </source>
</evidence>
<reference evidence="3" key="1">
    <citation type="submission" date="2022-10" db="EMBL/GenBank/DDBJ databases">
        <authorList>
            <person name="Chen Y."/>
            <person name="Dougan E. K."/>
            <person name="Chan C."/>
            <person name="Rhodes N."/>
            <person name="Thang M."/>
        </authorList>
    </citation>
    <scope>NUCLEOTIDE SEQUENCE</scope>
</reference>
<dbReference type="CDD" id="cd09487">
    <property type="entry name" value="SAM_superfamily"/>
    <property type="match status" value="1"/>
</dbReference>
<gene>
    <name evidence="3" type="ORF">C1SCF055_LOCUS9197</name>
</gene>
<keyword evidence="1" id="KW-0175">Coiled coil</keyword>
<dbReference type="Proteomes" id="UP001152797">
    <property type="component" value="Unassembled WGS sequence"/>
</dbReference>
<evidence type="ECO:0000313" key="5">
    <source>
        <dbReference type="EMBL" id="CAL4768717.1"/>
    </source>
</evidence>
<feature type="domain" description="SAM" evidence="2">
    <location>
        <begin position="123"/>
        <end position="186"/>
    </location>
</feature>
<dbReference type="InterPro" id="IPR013761">
    <property type="entry name" value="SAM/pointed_sf"/>
</dbReference>
<name>A0A9P1BXM9_9DINO</name>
<sequence length="696" mass="80076">MCCTTGKDASLKRSSSVFVYKHWVSSNWLLFEGLPAYQLRSYSVTLVQAVLFESQLLSSTCDGEMPLRRHRVWPFVAIAFLFRMQLNFVGPPSPQRHAPARIARQLWPRKSEGSESHQDINSMDVGSVSRWLTTMDLKKYVSKFEDASVDGKLLANLTDEDLQEIGVDRGIHRKKILTRRDDLVGQSLAPSAVLDQWRSDRPGEGDATKPDLERRQFATRISNYMKKAGLTLGVAQAKIVEEVDNIEHNLLEQSILLDALQSMNEWAWSQTVDQPGEECVREEVQKDLIQIQLAKAGLKQRMVVTSVNSKQLAVAIISYCESVKSSKASNSEKDFAVVQLNESVQTWKKKMVEQVEKASFCHHGLVERASARIMGSKLPGGLAAQSNLDEFKRLIEEKERAAQKCKQIRKLADPDVELALKARMRGGLKEELEVEENEMVRLEECQASLTAQKQSLEKGKEYYRGLRAQQRNETKNTRNFHIMRWWRRDWKEEMEVFKDQVQQDEEEWKLDEQNFDEDKKVLDDELMDIAHQKEKLQRKIRELKMKDSEDFWKNTLEAEGLLSAEAEVKEKEEKLIELRRQFQELMRKTGVANPDAAANLMLQHEKSRILLGEASDISSEVATRMNEFIFQVEKVIVHGLANVEQQEQLATALLILHEEHQRQGRRLKQHKQMVLERLWDSAAGNLLNPADRNRTA</sequence>
<comment type="caution">
    <text evidence="3">The sequence shown here is derived from an EMBL/GenBank/DDBJ whole genome shotgun (WGS) entry which is preliminary data.</text>
</comment>
<dbReference type="SUPFAM" id="SSF47769">
    <property type="entry name" value="SAM/Pointed domain"/>
    <property type="match status" value="1"/>
</dbReference>
<dbReference type="SMART" id="SM00454">
    <property type="entry name" value="SAM"/>
    <property type="match status" value="1"/>
</dbReference>
<proteinExistence type="predicted"/>
<dbReference type="AlphaFoldDB" id="A0A9P1BXM9"/>
<dbReference type="Gene3D" id="1.10.150.50">
    <property type="entry name" value="Transcription Factor, Ets-1"/>
    <property type="match status" value="1"/>
</dbReference>
<dbReference type="PROSITE" id="PS50105">
    <property type="entry name" value="SAM_DOMAIN"/>
    <property type="match status" value="1"/>
</dbReference>
<dbReference type="Pfam" id="PF00536">
    <property type="entry name" value="SAM_1"/>
    <property type="match status" value="1"/>
</dbReference>
<dbReference type="EMBL" id="CAMXCT030000630">
    <property type="protein sequence ID" value="CAL4768717.1"/>
    <property type="molecule type" value="Genomic_DNA"/>
</dbReference>
<accession>A0A9P1BXM9</accession>
<dbReference type="InterPro" id="IPR001660">
    <property type="entry name" value="SAM"/>
</dbReference>